<dbReference type="EMBL" id="JACCBW010000003">
    <property type="protein sequence ID" value="NYE37899.1"/>
    <property type="molecule type" value="Genomic_DNA"/>
</dbReference>
<dbReference type="InterPro" id="IPR041669">
    <property type="entry name" value="TetR_C_15"/>
</dbReference>
<dbReference type="AlphaFoldDB" id="A0A7Y9H5Z3"/>
<reference evidence="4 5" key="1">
    <citation type="submission" date="2020-07" db="EMBL/GenBank/DDBJ databases">
        <authorList>
            <person name="Partida-Martinez L."/>
            <person name="Huntemann M."/>
            <person name="Clum A."/>
            <person name="Wang J."/>
            <person name="Palaniappan K."/>
            <person name="Ritter S."/>
            <person name="Chen I.-M."/>
            <person name="Stamatis D."/>
            <person name="Reddy T."/>
            <person name="O'Malley R."/>
            <person name="Daum C."/>
            <person name="Shapiro N."/>
            <person name="Ivanova N."/>
            <person name="Kyrpides N."/>
            <person name="Woyke T."/>
        </authorList>
    </citation>
    <scope>NUCLEOTIDE SEQUENCE [LARGE SCALE GENOMIC DNA]</scope>
    <source>
        <strain evidence="4 5">AT2.17</strain>
    </source>
</reference>
<dbReference type="InterPro" id="IPR050109">
    <property type="entry name" value="HTH-type_TetR-like_transc_reg"/>
</dbReference>
<dbReference type="InterPro" id="IPR009057">
    <property type="entry name" value="Homeodomain-like_sf"/>
</dbReference>
<dbReference type="GO" id="GO:0000976">
    <property type="term" value="F:transcription cis-regulatory region binding"/>
    <property type="evidence" value="ECO:0007669"/>
    <property type="project" value="TreeGrafter"/>
</dbReference>
<dbReference type="Pfam" id="PF00440">
    <property type="entry name" value="TetR_N"/>
    <property type="match status" value="1"/>
</dbReference>
<dbReference type="PANTHER" id="PTHR30055:SF226">
    <property type="entry name" value="HTH-TYPE TRANSCRIPTIONAL REGULATOR PKSA"/>
    <property type="match status" value="1"/>
</dbReference>
<protein>
    <submittedName>
        <fullName evidence="4">AcrR family transcriptional regulator</fullName>
    </submittedName>
</protein>
<evidence type="ECO:0000256" key="2">
    <source>
        <dbReference type="PROSITE-ProRule" id="PRU00335"/>
    </source>
</evidence>
<evidence type="ECO:0000259" key="3">
    <source>
        <dbReference type="PROSITE" id="PS50977"/>
    </source>
</evidence>
<dbReference type="RefSeq" id="WP_179620547.1">
    <property type="nucleotide sequence ID" value="NZ_JACCBW010000003.1"/>
</dbReference>
<dbReference type="SUPFAM" id="SSF46689">
    <property type="entry name" value="Homeodomain-like"/>
    <property type="match status" value="1"/>
</dbReference>
<organism evidence="4 5">
    <name type="scientific">Nocardioides cavernae</name>
    <dbReference type="NCBI Taxonomy" id="1921566"/>
    <lineage>
        <taxon>Bacteria</taxon>
        <taxon>Bacillati</taxon>
        <taxon>Actinomycetota</taxon>
        <taxon>Actinomycetes</taxon>
        <taxon>Propionibacteriales</taxon>
        <taxon>Nocardioidaceae</taxon>
        <taxon>Nocardioides</taxon>
    </lineage>
</organism>
<dbReference type="InterPro" id="IPR023772">
    <property type="entry name" value="DNA-bd_HTH_TetR-type_CS"/>
</dbReference>
<proteinExistence type="predicted"/>
<feature type="domain" description="HTH tetR-type" evidence="3">
    <location>
        <begin position="17"/>
        <end position="77"/>
    </location>
</feature>
<evidence type="ECO:0000256" key="1">
    <source>
        <dbReference type="ARBA" id="ARBA00023125"/>
    </source>
</evidence>
<sequence length="203" mass="22032">MSSERATRRDPQQVRSQETVDRILLAADQEIGERGLRGASTTRIAARAGLSVGALYRFFHDKEEIADALAARYLADVAPTYADVVAGVSSVADAGGVVGELIHRAADLQARHPGYYRLTEEVAPERTDSPAHAVREQLIRLFADSLRAAGATTPDAELHDVVGLCIETVRHTLARHPVDDPSRQAALTEVERMLGAYLAARLR</sequence>
<dbReference type="PROSITE" id="PS01081">
    <property type="entry name" value="HTH_TETR_1"/>
    <property type="match status" value="1"/>
</dbReference>
<feature type="DNA-binding region" description="H-T-H motif" evidence="2">
    <location>
        <begin position="40"/>
        <end position="59"/>
    </location>
</feature>
<keyword evidence="5" id="KW-1185">Reference proteome</keyword>
<evidence type="ECO:0000313" key="4">
    <source>
        <dbReference type="EMBL" id="NYE37899.1"/>
    </source>
</evidence>
<keyword evidence="1 2" id="KW-0238">DNA-binding</keyword>
<comment type="caution">
    <text evidence="4">The sequence shown here is derived from an EMBL/GenBank/DDBJ whole genome shotgun (WGS) entry which is preliminary data.</text>
</comment>
<dbReference type="Proteomes" id="UP000549911">
    <property type="component" value="Unassembled WGS sequence"/>
</dbReference>
<name>A0A7Y9H5Z3_9ACTN</name>
<dbReference type="Pfam" id="PF17918">
    <property type="entry name" value="TetR_C_15"/>
    <property type="match status" value="1"/>
</dbReference>
<dbReference type="GO" id="GO:0003700">
    <property type="term" value="F:DNA-binding transcription factor activity"/>
    <property type="evidence" value="ECO:0007669"/>
    <property type="project" value="TreeGrafter"/>
</dbReference>
<dbReference type="PANTHER" id="PTHR30055">
    <property type="entry name" value="HTH-TYPE TRANSCRIPTIONAL REGULATOR RUTR"/>
    <property type="match status" value="1"/>
</dbReference>
<dbReference type="PRINTS" id="PR00455">
    <property type="entry name" value="HTHTETR"/>
</dbReference>
<dbReference type="PROSITE" id="PS50977">
    <property type="entry name" value="HTH_TETR_2"/>
    <property type="match status" value="1"/>
</dbReference>
<dbReference type="Gene3D" id="1.10.357.10">
    <property type="entry name" value="Tetracycline Repressor, domain 2"/>
    <property type="match status" value="1"/>
</dbReference>
<evidence type="ECO:0000313" key="5">
    <source>
        <dbReference type="Proteomes" id="UP000549911"/>
    </source>
</evidence>
<accession>A0A7Y9H5Z3</accession>
<reference evidence="4 5" key="2">
    <citation type="submission" date="2020-08" db="EMBL/GenBank/DDBJ databases">
        <title>The Agave Microbiome: Exploring the role of microbial communities in plant adaptations to desert environments.</title>
        <authorList>
            <person name="Partida-Martinez L.P."/>
        </authorList>
    </citation>
    <scope>NUCLEOTIDE SEQUENCE [LARGE SCALE GENOMIC DNA]</scope>
    <source>
        <strain evidence="4 5">AT2.17</strain>
    </source>
</reference>
<gene>
    <name evidence="4" type="ORF">F4692_003044</name>
</gene>
<dbReference type="InterPro" id="IPR001647">
    <property type="entry name" value="HTH_TetR"/>
</dbReference>